<feature type="domain" description="Helicase ATP-binding" evidence="11">
    <location>
        <begin position="74"/>
        <end position="247"/>
    </location>
</feature>
<evidence type="ECO:0000256" key="4">
    <source>
        <dbReference type="ARBA" id="ARBA00022801"/>
    </source>
</evidence>
<keyword evidence="16" id="KW-1185">Reference proteome</keyword>
<keyword evidence="3" id="KW-0547">Nucleotide-binding</keyword>
<dbReference type="OrthoDB" id="196131at2759"/>
<feature type="compositionally biased region" description="Acidic residues" evidence="10">
    <location>
        <begin position="1"/>
        <end position="16"/>
    </location>
</feature>
<dbReference type="InterPro" id="IPR014001">
    <property type="entry name" value="Helicase_ATP-bd"/>
</dbReference>
<dbReference type="EMBL" id="JACKWZ010000005">
    <property type="protein sequence ID" value="KAF9423991.1"/>
    <property type="molecule type" value="Genomic_DNA"/>
</dbReference>
<dbReference type="EMBL" id="JACEFF010000272">
    <property type="protein sequence ID" value="KAH9640856.1"/>
    <property type="molecule type" value="Genomic_DNA"/>
</dbReference>
<dbReference type="Pfam" id="PF00270">
    <property type="entry name" value="DEAD"/>
    <property type="match status" value="1"/>
</dbReference>
<keyword evidence="5" id="KW-0347">Helicase</keyword>
<dbReference type="GO" id="GO:0005524">
    <property type="term" value="F:ATP binding"/>
    <property type="evidence" value="ECO:0007669"/>
    <property type="project" value="UniProtKB-KW"/>
</dbReference>
<keyword evidence="7" id="KW-0539">Nucleus</keyword>
<evidence type="ECO:0000313" key="16">
    <source>
        <dbReference type="Proteomes" id="UP000648187"/>
    </source>
</evidence>
<dbReference type="Proteomes" id="UP000814243">
    <property type="component" value="Unassembled WGS sequence"/>
</dbReference>
<dbReference type="EC" id="3.6.4.13" evidence="2"/>
<accession>A0A835L8J3</accession>
<feature type="short sequence motif" description="Q motif" evidence="9">
    <location>
        <begin position="43"/>
        <end position="71"/>
    </location>
</feature>
<dbReference type="GO" id="GO:0005634">
    <property type="term" value="C:nucleus"/>
    <property type="evidence" value="ECO:0007669"/>
    <property type="project" value="UniProtKB-SubCell"/>
</dbReference>
<dbReference type="SUPFAM" id="SSF52540">
    <property type="entry name" value="P-loop containing nucleoside triphosphate hydrolases"/>
    <property type="match status" value="1"/>
</dbReference>
<evidence type="ECO:0000256" key="1">
    <source>
        <dbReference type="ARBA" id="ARBA00004123"/>
    </source>
</evidence>
<feature type="region of interest" description="Disordered" evidence="10">
    <location>
        <begin position="1"/>
        <end position="28"/>
    </location>
</feature>
<sequence>MADNDDLLDYEDEEQADQQTADGATEAAPKKEVKGSYVSIHSSGFRDFLLKPEILRAIVDCGFEHPSEVQHECIPQAVLGMDILCQAKSGMGKTAVFVLATLQQLEPSENHVYVLVMCHTRELAFQISKEYERFSKYMAGVRVSVFFGGMPVQKDEEVLKTACPHIVVGTPGRILALVNSKKLNLKHLKHFILDECDKMLESLDMRRDVQEIFRNTPHGKQVMMFSATLSKEIRPVCKKFMQDPMEVYVDDEAKLTLHGLQQHYVRLKENEKNKKLFELLDVLEFNQVVIFVKSVQRCIALAQLLTDQNFPAIGIHRNMTQDERLSRYQQFKEFQKRILVATNLFGRGMDIERVNIVFNYDMPEDSDTYLHRVARAGRFGTKGLAITMVSDENDAKILNEVQDRFDVNITELPEEIELSTYIEGR</sequence>
<evidence type="ECO:0000256" key="2">
    <source>
        <dbReference type="ARBA" id="ARBA00012552"/>
    </source>
</evidence>
<evidence type="ECO:0000256" key="9">
    <source>
        <dbReference type="PROSITE-ProRule" id="PRU00552"/>
    </source>
</evidence>
<evidence type="ECO:0000313" key="14">
    <source>
        <dbReference type="EMBL" id="KAF9423991.1"/>
    </source>
</evidence>
<evidence type="ECO:0000259" key="12">
    <source>
        <dbReference type="PROSITE" id="PS51194"/>
    </source>
</evidence>
<feature type="domain" description="Helicase C-terminal" evidence="12">
    <location>
        <begin position="259"/>
        <end position="420"/>
    </location>
</feature>
<evidence type="ECO:0000256" key="6">
    <source>
        <dbReference type="ARBA" id="ARBA00022840"/>
    </source>
</evidence>
<dbReference type="AlphaFoldDB" id="A0A835L8J3"/>
<dbReference type="PANTHER" id="PTHR47958">
    <property type="entry name" value="ATP-DEPENDENT RNA HELICASE DBP3"/>
    <property type="match status" value="1"/>
</dbReference>
<dbReference type="Gene3D" id="3.40.50.300">
    <property type="entry name" value="P-loop containing nucleotide triphosphate hydrolases"/>
    <property type="match status" value="2"/>
</dbReference>
<keyword evidence="4" id="KW-0378">Hydrolase</keyword>
<keyword evidence="6" id="KW-0067">ATP-binding</keyword>
<dbReference type="PROSITE" id="PS51192">
    <property type="entry name" value="HELICASE_ATP_BIND_1"/>
    <property type="match status" value="1"/>
</dbReference>
<reference evidence="14" key="1">
    <citation type="submission" date="2020-08" db="EMBL/GenBank/DDBJ databases">
        <title>Spodoptera exigua strain:BAW_Kor-Di-RS1 Genome sequencing and assembly.</title>
        <authorList>
            <person name="Kim J."/>
            <person name="Nam H.Y."/>
            <person name="Kwon M."/>
            <person name="Choi J.H."/>
            <person name="Cho S.R."/>
            <person name="Kim G.-H."/>
        </authorList>
    </citation>
    <scope>NUCLEOTIDE SEQUENCE</scope>
    <source>
        <strain evidence="14">BAW_Kor-Di-RS1</strain>
        <tissue evidence="14">Whole-body</tissue>
    </source>
</reference>
<evidence type="ECO:0000259" key="13">
    <source>
        <dbReference type="PROSITE" id="PS51195"/>
    </source>
</evidence>
<evidence type="ECO:0000259" key="11">
    <source>
        <dbReference type="PROSITE" id="PS51192"/>
    </source>
</evidence>
<evidence type="ECO:0000256" key="5">
    <source>
        <dbReference type="ARBA" id="ARBA00022806"/>
    </source>
</evidence>
<dbReference type="PROSITE" id="PS51194">
    <property type="entry name" value="HELICASE_CTER"/>
    <property type="match status" value="1"/>
</dbReference>
<dbReference type="FunFam" id="3.40.50.300:FF:000168">
    <property type="entry name" value="DEAD-box ATP-dependent RNA helicase 56-like"/>
    <property type="match status" value="1"/>
</dbReference>
<evidence type="ECO:0000256" key="8">
    <source>
        <dbReference type="ARBA" id="ARBA00038213"/>
    </source>
</evidence>
<comment type="subcellular location">
    <subcellularLocation>
        <location evidence="1">Nucleus</location>
    </subcellularLocation>
</comment>
<protein>
    <recommendedName>
        <fullName evidence="2">RNA helicase</fullName>
        <ecNumber evidence="2">3.6.4.13</ecNumber>
    </recommendedName>
</protein>
<dbReference type="InterPro" id="IPR001650">
    <property type="entry name" value="Helicase_C-like"/>
</dbReference>
<comment type="caution">
    <text evidence="14">The sequence shown here is derived from an EMBL/GenBank/DDBJ whole genome shotgun (WGS) entry which is preliminary data.</text>
</comment>
<comment type="similarity">
    <text evidence="8">Belongs to the DEAD box helicase family. DECD subfamily.</text>
</comment>
<dbReference type="GO" id="GO:0003676">
    <property type="term" value="F:nucleic acid binding"/>
    <property type="evidence" value="ECO:0007669"/>
    <property type="project" value="InterPro"/>
</dbReference>
<dbReference type="CDD" id="cd18787">
    <property type="entry name" value="SF2_C_DEAD"/>
    <property type="match status" value="1"/>
</dbReference>
<name>A0A835L8J3_SPOEX</name>
<dbReference type="PROSITE" id="PS51195">
    <property type="entry name" value="Q_MOTIF"/>
    <property type="match status" value="1"/>
</dbReference>
<evidence type="ECO:0000256" key="10">
    <source>
        <dbReference type="SAM" id="MobiDB-lite"/>
    </source>
</evidence>
<feature type="domain" description="DEAD-box RNA helicase Q" evidence="13">
    <location>
        <begin position="43"/>
        <end position="71"/>
    </location>
</feature>
<dbReference type="Pfam" id="PF00271">
    <property type="entry name" value="Helicase_C"/>
    <property type="match status" value="1"/>
</dbReference>
<dbReference type="Proteomes" id="UP000648187">
    <property type="component" value="Unassembled WGS sequence"/>
</dbReference>
<dbReference type="SMART" id="SM00490">
    <property type="entry name" value="HELICc"/>
    <property type="match status" value="1"/>
</dbReference>
<dbReference type="InterPro" id="IPR011545">
    <property type="entry name" value="DEAD/DEAH_box_helicase_dom"/>
</dbReference>
<dbReference type="CDD" id="cd17950">
    <property type="entry name" value="DEADc_DDX39"/>
    <property type="match status" value="1"/>
</dbReference>
<dbReference type="SMART" id="SM00487">
    <property type="entry name" value="DEXDc"/>
    <property type="match status" value="1"/>
</dbReference>
<evidence type="ECO:0000313" key="15">
    <source>
        <dbReference type="EMBL" id="KAH9640856.1"/>
    </source>
</evidence>
<dbReference type="GO" id="GO:0010468">
    <property type="term" value="P:regulation of gene expression"/>
    <property type="evidence" value="ECO:0007669"/>
    <property type="project" value="UniProtKB-ARBA"/>
</dbReference>
<evidence type="ECO:0000256" key="3">
    <source>
        <dbReference type="ARBA" id="ARBA00022741"/>
    </source>
</evidence>
<dbReference type="GO" id="GO:0016787">
    <property type="term" value="F:hydrolase activity"/>
    <property type="evidence" value="ECO:0007669"/>
    <property type="project" value="UniProtKB-KW"/>
</dbReference>
<feature type="compositionally biased region" description="Low complexity" evidence="10">
    <location>
        <begin position="17"/>
        <end position="27"/>
    </location>
</feature>
<dbReference type="FunFam" id="3.40.50.300:FF:000111">
    <property type="entry name" value="DEAD-box ATP-dependent RNA helicase"/>
    <property type="match status" value="1"/>
</dbReference>
<dbReference type="InterPro" id="IPR014014">
    <property type="entry name" value="RNA_helicase_DEAD_Q_motif"/>
</dbReference>
<proteinExistence type="inferred from homology"/>
<reference evidence="15" key="2">
    <citation type="journal article" date="2021" name="G3 (Bethesda)">
        <title>Genome and transcriptome analysis of the beet armyworm Spodoptera exigua reveals targets for pest control. .</title>
        <authorList>
            <person name="Simon S."/>
            <person name="Breeschoten T."/>
            <person name="Jansen H.J."/>
            <person name="Dirks R.P."/>
            <person name="Schranz M.E."/>
            <person name="Ros V.I.D."/>
        </authorList>
    </citation>
    <scope>NUCLEOTIDE SEQUENCE</scope>
    <source>
        <strain evidence="15">TB_SE_WUR_2020</strain>
    </source>
</reference>
<organism evidence="14 16">
    <name type="scientific">Spodoptera exigua</name>
    <name type="common">Beet armyworm</name>
    <name type="synonym">Noctua fulgens</name>
    <dbReference type="NCBI Taxonomy" id="7107"/>
    <lineage>
        <taxon>Eukaryota</taxon>
        <taxon>Metazoa</taxon>
        <taxon>Ecdysozoa</taxon>
        <taxon>Arthropoda</taxon>
        <taxon>Hexapoda</taxon>
        <taxon>Insecta</taxon>
        <taxon>Pterygota</taxon>
        <taxon>Neoptera</taxon>
        <taxon>Endopterygota</taxon>
        <taxon>Lepidoptera</taxon>
        <taxon>Glossata</taxon>
        <taxon>Ditrysia</taxon>
        <taxon>Noctuoidea</taxon>
        <taxon>Noctuidae</taxon>
        <taxon>Amphipyrinae</taxon>
        <taxon>Spodoptera</taxon>
    </lineage>
</organism>
<dbReference type="InterPro" id="IPR027417">
    <property type="entry name" value="P-loop_NTPase"/>
</dbReference>
<evidence type="ECO:0000256" key="7">
    <source>
        <dbReference type="ARBA" id="ARBA00023242"/>
    </source>
</evidence>
<dbReference type="GO" id="GO:0003724">
    <property type="term" value="F:RNA helicase activity"/>
    <property type="evidence" value="ECO:0007669"/>
    <property type="project" value="UniProtKB-EC"/>
</dbReference>
<gene>
    <name evidence="15" type="ORF">HF086_014442</name>
    <name evidence="14" type="ORF">HW555_000700</name>
</gene>